<accession>A0A8C0I4G7</accession>
<reference evidence="2" key="1">
    <citation type="submission" date="2023-09" db="UniProtKB">
        <authorList>
            <consortium name="Ensembl"/>
        </authorList>
    </citation>
    <scope>IDENTIFICATION</scope>
</reference>
<dbReference type="Ensembl" id="ENSBMST00010026855.1">
    <property type="protein sequence ID" value="ENSBMSP00010024378.1"/>
    <property type="gene ID" value="ENSBMSG00010017731.1"/>
</dbReference>
<organism evidence="2">
    <name type="scientific">Balaenoptera musculus</name>
    <name type="common">Blue whale</name>
    <dbReference type="NCBI Taxonomy" id="9771"/>
    <lineage>
        <taxon>Eukaryota</taxon>
        <taxon>Metazoa</taxon>
        <taxon>Chordata</taxon>
        <taxon>Craniata</taxon>
        <taxon>Vertebrata</taxon>
        <taxon>Euteleostomi</taxon>
        <taxon>Mammalia</taxon>
        <taxon>Eutheria</taxon>
        <taxon>Laurasiatheria</taxon>
        <taxon>Artiodactyla</taxon>
        <taxon>Whippomorpha</taxon>
        <taxon>Cetacea</taxon>
        <taxon>Mysticeti</taxon>
        <taxon>Balaenopteridae</taxon>
        <taxon>Balaenoptera</taxon>
    </lineage>
</organism>
<evidence type="ECO:0000256" key="1">
    <source>
        <dbReference type="SAM" id="MobiDB-lite"/>
    </source>
</evidence>
<feature type="region of interest" description="Disordered" evidence="1">
    <location>
        <begin position="61"/>
        <end position="84"/>
    </location>
</feature>
<protein>
    <submittedName>
        <fullName evidence="2">Uncharacterized protein</fullName>
    </submittedName>
</protein>
<feature type="region of interest" description="Disordered" evidence="1">
    <location>
        <begin position="207"/>
        <end position="230"/>
    </location>
</feature>
<name>A0A8C0I4G7_BALMU</name>
<dbReference type="OMA" id="CATSAPW"/>
<evidence type="ECO:0000313" key="2">
    <source>
        <dbReference type="Ensembl" id="ENSBMSP00010024378.1"/>
    </source>
</evidence>
<dbReference type="AlphaFoldDB" id="A0A8C0I4G7"/>
<sequence>MPCAQRIDPGTSCVPLGLRRLAPAINGLLVTELCCLFCCPPCPGRMAAKLAFLPPGPTYSLMPEPESGPGGPGPPPREPAGLGRHPPGRWKLHLLERADFWYSQHKLESIEVLATKSSRGNRVSCMYVRCVPSAGNFYIGLGTRINCNISNYCGCSVSLGKPSEKNLYADSGLAAPSCTGRASSARWPPWTWPCATSAPWWCCPSRSPRACASPSPTPRRPAAVTRSPTPRRCPKTLCWTFTLLPCPGYCK</sequence>
<dbReference type="GeneTree" id="ENSGT00940000155854"/>
<proteinExistence type="predicted"/>